<dbReference type="AlphaFoldDB" id="A0A1I7ZSY6"/>
<organism evidence="1 2">
    <name type="scientific">Steinernema glaseri</name>
    <dbReference type="NCBI Taxonomy" id="37863"/>
    <lineage>
        <taxon>Eukaryota</taxon>
        <taxon>Metazoa</taxon>
        <taxon>Ecdysozoa</taxon>
        <taxon>Nematoda</taxon>
        <taxon>Chromadorea</taxon>
        <taxon>Rhabditida</taxon>
        <taxon>Tylenchina</taxon>
        <taxon>Panagrolaimomorpha</taxon>
        <taxon>Strongyloidoidea</taxon>
        <taxon>Steinernematidae</taxon>
        <taxon>Steinernema</taxon>
    </lineage>
</organism>
<evidence type="ECO:0000313" key="2">
    <source>
        <dbReference type="WBParaSite" id="L893_g29507.t1"/>
    </source>
</evidence>
<name>A0A1I7ZSY6_9BILA</name>
<protein>
    <submittedName>
        <fullName evidence="2">Uncharacterized protein</fullName>
    </submittedName>
</protein>
<keyword evidence="1" id="KW-1185">Reference proteome</keyword>
<proteinExistence type="predicted"/>
<accession>A0A1I7ZSY6</accession>
<dbReference type="Proteomes" id="UP000095287">
    <property type="component" value="Unplaced"/>
</dbReference>
<sequence length="167" mass="18055">MRKCGPLLPSEGPDERPFWTTLTTHSPGLDDDPAPQTVAVEDAAELLVSVPSGGLPTGRLLARQEVADALQELGLEFAVSAEPASPVRPPLHFDGRRTSGLHQELVQTVCYFYSILCSMVTSVGLVKRRLRYPGDHKPSSAIVNPLSVKEGSFVKEQHALSDELRGS</sequence>
<evidence type="ECO:0000313" key="1">
    <source>
        <dbReference type="Proteomes" id="UP000095287"/>
    </source>
</evidence>
<dbReference type="WBParaSite" id="L893_g29507.t1">
    <property type="protein sequence ID" value="L893_g29507.t1"/>
    <property type="gene ID" value="L893_g29507"/>
</dbReference>
<reference evidence="2" key="1">
    <citation type="submission" date="2016-11" db="UniProtKB">
        <authorList>
            <consortium name="WormBaseParasite"/>
        </authorList>
    </citation>
    <scope>IDENTIFICATION</scope>
</reference>